<protein>
    <submittedName>
        <fullName evidence="2">Uncharacterized protein</fullName>
    </submittedName>
</protein>
<evidence type="ECO:0000313" key="3">
    <source>
        <dbReference type="Proteomes" id="UP000320176"/>
    </source>
</evidence>
<organism evidence="2 3">
    <name type="scientific">Stieleria varia</name>
    <dbReference type="NCBI Taxonomy" id="2528005"/>
    <lineage>
        <taxon>Bacteria</taxon>
        <taxon>Pseudomonadati</taxon>
        <taxon>Planctomycetota</taxon>
        <taxon>Planctomycetia</taxon>
        <taxon>Pirellulales</taxon>
        <taxon>Pirellulaceae</taxon>
        <taxon>Stieleria</taxon>
    </lineage>
</organism>
<proteinExistence type="predicted"/>
<reference evidence="2 3" key="1">
    <citation type="submission" date="2019-02" db="EMBL/GenBank/DDBJ databases">
        <title>Deep-cultivation of Planctomycetes and their phenomic and genomic characterization uncovers novel biology.</title>
        <authorList>
            <person name="Wiegand S."/>
            <person name="Jogler M."/>
            <person name="Boedeker C."/>
            <person name="Pinto D."/>
            <person name="Vollmers J."/>
            <person name="Rivas-Marin E."/>
            <person name="Kohn T."/>
            <person name="Peeters S.H."/>
            <person name="Heuer A."/>
            <person name="Rast P."/>
            <person name="Oberbeckmann S."/>
            <person name="Bunk B."/>
            <person name="Jeske O."/>
            <person name="Meyerdierks A."/>
            <person name="Storesund J.E."/>
            <person name="Kallscheuer N."/>
            <person name="Luecker S."/>
            <person name="Lage O.M."/>
            <person name="Pohl T."/>
            <person name="Merkel B.J."/>
            <person name="Hornburger P."/>
            <person name="Mueller R.-W."/>
            <person name="Bruemmer F."/>
            <person name="Labrenz M."/>
            <person name="Spormann A.M."/>
            <person name="Op Den Camp H."/>
            <person name="Overmann J."/>
            <person name="Amann R."/>
            <person name="Jetten M.S.M."/>
            <person name="Mascher T."/>
            <person name="Medema M.H."/>
            <person name="Devos D.P."/>
            <person name="Kaster A.-K."/>
            <person name="Ovreas L."/>
            <person name="Rohde M."/>
            <person name="Galperin M.Y."/>
            <person name="Jogler C."/>
        </authorList>
    </citation>
    <scope>NUCLEOTIDE SEQUENCE [LARGE SCALE GENOMIC DNA]</scope>
    <source>
        <strain evidence="2 3">Pla52n</strain>
    </source>
</reference>
<accession>A0A5C6AM53</accession>
<evidence type="ECO:0000313" key="2">
    <source>
        <dbReference type="EMBL" id="TWU01143.1"/>
    </source>
</evidence>
<dbReference type="Proteomes" id="UP000320176">
    <property type="component" value="Unassembled WGS sequence"/>
</dbReference>
<gene>
    <name evidence="2" type="ORF">Pla52n_45150</name>
</gene>
<evidence type="ECO:0000256" key="1">
    <source>
        <dbReference type="SAM" id="MobiDB-lite"/>
    </source>
</evidence>
<sequence length="223" mass="24186">MPRPPRADEAGGLYHALNRDNLRATIFHKDADYAAFERTRKWDGGSYGDAWLSKAGLQKVAAGGIHGRRKMDSLLPTGLPRFGATTGSYPVTQSHSLPHRPRIAKGDSRAVGKFCWPGQVAVSCFLRRDKLDGRSFESEKVGSDHGWMLEMGGVKLVVGFSCSKSLGMDACWVKQRFSAQPPHPQPFSPRKAGGIPGSRGGRVVRIVFRGPRLGADDSSAGAR</sequence>
<dbReference type="AlphaFoldDB" id="A0A5C6AM53"/>
<keyword evidence="3" id="KW-1185">Reference proteome</keyword>
<dbReference type="EMBL" id="SJPN01000005">
    <property type="protein sequence ID" value="TWU01143.1"/>
    <property type="molecule type" value="Genomic_DNA"/>
</dbReference>
<comment type="caution">
    <text evidence="2">The sequence shown here is derived from an EMBL/GenBank/DDBJ whole genome shotgun (WGS) entry which is preliminary data.</text>
</comment>
<name>A0A5C6AM53_9BACT</name>
<feature type="region of interest" description="Disordered" evidence="1">
    <location>
        <begin position="179"/>
        <end position="200"/>
    </location>
</feature>